<dbReference type="AlphaFoldDB" id="A0A6G7WHJ0"/>
<dbReference type="EMBL" id="CP049889">
    <property type="protein sequence ID" value="QIK51689.1"/>
    <property type="molecule type" value="Genomic_DNA"/>
</dbReference>
<protein>
    <submittedName>
        <fullName evidence="1">Uncharacterized protein</fullName>
    </submittedName>
</protein>
<dbReference type="RefSeq" id="WP_166062749.1">
    <property type="nucleotide sequence ID" value="NZ_CP049889.1"/>
</dbReference>
<sequence length="120" mass="14233">MEKSHLLFPELARAVKYKILVDKQLFLRQCASGINLFHLPASYRYPTGNIAGYFISLNWNNDFIILEKERKENNEYFIIDRQNETVKGPYNWNEYTATCKKIDLNLQLIPVSELDWIINF</sequence>
<name>A0A6G7WHJ0_9LACT</name>
<reference evidence="1 2" key="1">
    <citation type="journal article" date="2017" name="Int. J. Syst. Evol. Microbiol.">
        <title>Jeotgalibaca porci sp. nov. and Jeotgalibaca arthritidis sp. nov., isolated from pigs, and emended description of the genus Jeotgalibaca.</title>
        <authorList>
            <person name="Zamora L."/>
            <person name="Perez-Sancho M."/>
            <person name="Dominguez L."/>
            <person name="Fernandez-Garayzabal J.F."/>
            <person name="Vela A.I."/>
        </authorList>
    </citation>
    <scope>NUCLEOTIDE SEQUENCE [LARGE SCALE GENOMIC DNA]</scope>
    <source>
        <strain evidence="1 2">CCUG 69148</strain>
    </source>
</reference>
<evidence type="ECO:0000313" key="1">
    <source>
        <dbReference type="EMBL" id="QIK51689.1"/>
    </source>
</evidence>
<gene>
    <name evidence="1" type="ORF">G7058_06400</name>
</gene>
<dbReference type="KEGG" id="jpo:G7058_06400"/>
<organism evidence="1 2">
    <name type="scientific">Jeotgalibaca porci</name>
    <dbReference type="NCBI Taxonomy" id="1868793"/>
    <lineage>
        <taxon>Bacteria</taxon>
        <taxon>Bacillati</taxon>
        <taxon>Bacillota</taxon>
        <taxon>Bacilli</taxon>
        <taxon>Lactobacillales</taxon>
        <taxon>Carnobacteriaceae</taxon>
        <taxon>Jeotgalibaca</taxon>
    </lineage>
</organism>
<dbReference type="Proteomes" id="UP000501830">
    <property type="component" value="Chromosome"/>
</dbReference>
<accession>A0A6G7WHJ0</accession>
<keyword evidence="2" id="KW-1185">Reference proteome</keyword>
<dbReference type="GeneID" id="94552906"/>
<evidence type="ECO:0000313" key="2">
    <source>
        <dbReference type="Proteomes" id="UP000501830"/>
    </source>
</evidence>
<proteinExistence type="predicted"/>